<keyword evidence="10 20" id="KW-0547">Nucleotide-binding</keyword>
<dbReference type="Pfam" id="PF00122">
    <property type="entry name" value="E1-E2_ATPase"/>
    <property type="match status" value="1"/>
</dbReference>
<feature type="domain" description="P-type ATPase A" evidence="21">
    <location>
        <begin position="212"/>
        <end position="312"/>
    </location>
</feature>
<dbReference type="NCBIfam" id="TIGR01511">
    <property type="entry name" value="ATPase-IB1_Cu"/>
    <property type="match status" value="1"/>
</dbReference>
<evidence type="ECO:0000313" key="22">
    <source>
        <dbReference type="EMBL" id="ABB79953.1"/>
    </source>
</evidence>
<dbReference type="Pfam" id="PF00702">
    <property type="entry name" value="Hydrolase"/>
    <property type="match status" value="1"/>
</dbReference>
<keyword evidence="11" id="KW-0187">Copper transport</keyword>
<organism evidence="22">
    <name type="scientific">uncultured bacterium pES01019D12</name>
    <dbReference type="NCBI Taxonomy" id="355333"/>
    <lineage>
        <taxon>Bacteria</taxon>
        <taxon>environmental samples</taxon>
    </lineage>
</organism>
<dbReference type="InterPro" id="IPR023299">
    <property type="entry name" value="ATPase_P-typ_cyto_dom_N"/>
</dbReference>
<dbReference type="InterPro" id="IPR027256">
    <property type="entry name" value="P-typ_ATPase_IB"/>
</dbReference>
<dbReference type="AlphaFoldDB" id="A0EJL7"/>
<keyword evidence="12 20" id="KW-0067">ATP-binding</keyword>
<dbReference type="SFLD" id="SFLDS00003">
    <property type="entry name" value="Haloacid_Dehalogenase"/>
    <property type="match status" value="1"/>
</dbReference>
<dbReference type="GO" id="GO:0043682">
    <property type="term" value="F:P-type divalent copper transporter activity"/>
    <property type="evidence" value="ECO:0007669"/>
    <property type="project" value="TreeGrafter"/>
</dbReference>
<feature type="transmembrane region" description="Helical" evidence="20">
    <location>
        <begin position="673"/>
        <end position="692"/>
    </location>
</feature>
<dbReference type="NCBIfam" id="TIGR01525">
    <property type="entry name" value="ATPase-IB_hvy"/>
    <property type="match status" value="1"/>
</dbReference>
<dbReference type="Gene3D" id="3.40.1110.10">
    <property type="entry name" value="Calcium-transporting ATPase, cytoplasmic domain N"/>
    <property type="match status" value="1"/>
</dbReference>
<keyword evidence="6 20" id="KW-1003">Cell membrane</keyword>
<dbReference type="SUPFAM" id="SSF81665">
    <property type="entry name" value="Calcium ATPase, transmembrane domain M"/>
    <property type="match status" value="1"/>
</dbReference>
<feature type="transmembrane region" description="Helical" evidence="20">
    <location>
        <begin position="328"/>
        <end position="350"/>
    </location>
</feature>
<sequence>MPCNDKLDSLLGEISSEVQFNTTSSEGANVTLKTHLHPAGLLLQLSRAGFNATFEEQFADPHLEQADEARREIRLSWQRAILAAAVGAVLMIGEMGGFFPELSAGSGQGFWGTMAIICLFTMWFSGRNYYLTAIKQAKHGSSNMDTLVALGTAAAWLSSVIIIIDPAFIPGGGNHLYLDASVIILAFLQLGHALETHAKRVTSEAIGALVQLAPKSATVVIDDFEVVIPVSLLRHGDHIRVKPGETIPIDGEIISGTSSVDESMLTGEPLAVAKQPGDEVVGGTGNRNGSLVFRITRMGDDTTLANIIQMVEQAQLSKPPIARLVDKVSAIFVPVVIVISILSFLSWWVFGPEPQLAFAFTTGIAVLVIACPCALGLATPIAIMVGTGRAAQFGILIKNSDALQSASHLTHIVVDKTGTLTEGRPTIADIHATGAIDEIRLLQVAVSLESGSEHPLAEAILRSARDKEIETLPCDKFKAITGLGVTGEIEGQRYFLGNEKLMADQGIQLDEKWQEISARQASEASTPIWLSSDQILLGLLILKDKIRSDTATAIESLHELGLQIVMCTGDNRKTATTVGEMLNIDTVHSELLPGQKLDVISALQKQGHKVGMVGDGVNDAPALAQADTGFAIGSGTDVAIENSDITLAGDSLKNVSAAIAISTATLGNIKQNLFGAFIFNVIGIPLAAGLFYPLTGWLLNPMFASFAMAMSSVTVVMNANRLRYFRPADQDQGRSSPR</sequence>
<feature type="transmembrane region" description="Helical" evidence="20">
    <location>
        <begin position="175"/>
        <end position="194"/>
    </location>
</feature>
<dbReference type="SFLD" id="SFLDG00002">
    <property type="entry name" value="C1.7:_P-type_atpase_like"/>
    <property type="match status" value="1"/>
</dbReference>
<feature type="transmembrane region" description="Helical" evidence="20">
    <location>
        <begin position="80"/>
        <end position="98"/>
    </location>
</feature>
<feature type="transmembrane region" description="Helical" evidence="20">
    <location>
        <begin position="110"/>
        <end position="126"/>
    </location>
</feature>
<dbReference type="InterPro" id="IPR018303">
    <property type="entry name" value="ATPase_P-typ_P_site"/>
</dbReference>
<evidence type="ECO:0000256" key="17">
    <source>
        <dbReference type="ARBA" id="ARBA00023136"/>
    </source>
</evidence>
<dbReference type="CDD" id="cd02094">
    <property type="entry name" value="P-type_ATPase_Cu-like"/>
    <property type="match status" value="1"/>
</dbReference>
<evidence type="ECO:0000256" key="14">
    <source>
        <dbReference type="ARBA" id="ARBA00022989"/>
    </source>
</evidence>
<keyword evidence="14 20" id="KW-1133">Transmembrane helix</keyword>
<comment type="subcellular location">
    <subcellularLocation>
        <location evidence="1">Cell membrane</location>
        <topology evidence="1">Multi-pass membrane protein</topology>
    </subcellularLocation>
</comment>
<keyword evidence="13" id="KW-1278">Translocase</keyword>
<dbReference type="Gene3D" id="2.70.150.10">
    <property type="entry name" value="Calcium-transporting ATPase, cytoplasmic transduction domain A"/>
    <property type="match status" value="1"/>
</dbReference>
<dbReference type="InterPro" id="IPR001757">
    <property type="entry name" value="P_typ_ATPase"/>
</dbReference>
<evidence type="ECO:0000256" key="1">
    <source>
        <dbReference type="ARBA" id="ARBA00004651"/>
    </source>
</evidence>
<dbReference type="InterPro" id="IPR036412">
    <property type="entry name" value="HAD-like_sf"/>
</dbReference>
<dbReference type="GO" id="GO:0055070">
    <property type="term" value="P:copper ion homeostasis"/>
    <property type="evidence" value="ECO:0007669"/>
    <property type="project" value="TreeGrafter"/>
</dbReference>
<evidence type="ECO:0000256" key="13">
    <source>
        <dbReference type="ARBA" id="ARBA00022967"/>
    </source>
</evidence>
<evidence type="ECO:0000256" key="18">
    <source>
        <dbReference type="ARBA" id="ARBA00029719"/>
    </source>
</evidence>
<dbReference type="SUPFAM" id="SSF56784">
    <property type="entry name" value="HAD-like"/>
    <property type="match status" value="1"/>
</dbReference>
<evidence type="ECO:0000256" key="12">
    <source>
        <dbReference type="ARBA" id="ARBA00022840"/>
    </source>
</evidence>
<dbReference type="PANTHER" id="PTHR43520:SF6">
    <property type="entry name" value="COPPER-EXPORTING P-TYPE ATPASE"/>
    <property type="match status" value="1"/>
</dbReference>
<keyword evidence="8 20" id="KW-0812">Transmembrane</keyword>
<evidence type="ECO:0000256" key="3">
    <source>
        <dbReference type="ARBA" id="ARBA00012517"/>
    </source>
</evidence>
<evidence type="ECO:0000256" key="7">
    <source>
        <dbReference type="ARBA" id="ARBA00022553"/>
    </source>
</evidence>
<keyword evidence="15" id="KW-0186">Copper</keyword>
<accession>A0EJL7</accession>
<dbReference type="GO" id="GO:0005507">
    <property type="term" value="F:copper ion binding"/>
    <property type="evidence" value="ECO:0007669"/>
    <property type="project" value="TreeGrafter"/>
</dbReference>
<dbReference type="InterPro" id="IPR059000">
    <property type="entry name" value="ATPase_P-type_domA"/>
</dbReference>
<dbReference type="GO" id="GO:0016887">
    <property type="term" value="F:ATP hydrolysis activity"/>
    <property type="evidence" value="ECO:0007669"/>
    <property type="project" value="InterPro"/>
</dbReference>
<feature type="transmembrane region" description="Helical" evidence="20">
    <location>
        <begin position="698"/>
        <end position="717"/>
    </location>
</feature>
<keyword evidence="17 20" id="KW-0472">Membrane</keyword>
<evidence type="ECO:0000256" key="16">
    <source>
        <dbReference type="ARBA" id="ARBA00023065"/>
    </source>
</evidence>
<proteinExistence type="inferred from homology"/>
<evidence type="ECO:0000256" key="11">
    <source>
        <dbReference type="ARBA" id="ARBA00022796"/>
    </source>
</evidence>
<keyword evidence="5" id="KW-0813">Transport</keyword>
<evidence type="ECO:0000256" key="2">
    <source>
        <dbReference type="ARBA" id="ARBA00006024"/>
    </source>
</evidence>
<evidence type="ECO:0000256" key="15">
    <source>
        <dbReference type="ARBA" id="ARBA00023008"/>
    </source>
</evidence>
<dbReference type="GO" id="GO:0140581">
    <property type="term" value="F:P-type monovalent copper transporter activity"/>
    <property type="evidence" value="ECO:0007669"/>
    <property type="project" value="UniProtKB-EC"/>
</dbReference>
<name>A0EJL7_9BACT</name>
<feature type="transmembrane region" description="Helical" evidence="20">
    <location>
        <begin position="356"/>
        <end position="383"/>
    </location>
</feature>
<reference evidence="22" key="1">
    <citation type="journal article" date="2009" name="Appl. Microbiol. Biotechnol.">
        <title>Cloning and characterization of a new cold-active lipase from a deep-sea sediment metagenome.</title>
        <authorList>
            <person name="Jeon J.H."/>
            <person name="Kim J.T."/>
            <person name="Kim Y.J."/>
            <person name="Kim H.K."/>
            <person name="Lee H.S."/>
            <person name="Kang S.G."/>
            <person name="Kim S.J."/>
            <person name="Lee J.H."/>
        </authorList>
    </citation>
    <scope>NUCLEOTIDE SEQUENCE</scope>
</reference>
<keyword evidence="7" id="KW-0597">Phosphoprotein</keyword>
<dbReference type="PRINTS" id="PR00943">
    <property type="entry name" value="CUATPASE"/>
</dbReference>
<comment type="similarity">
    <text evidence="2 20">Belongs to the cation transport ATPase (P-type) (TC 3.A.3) family. Type IB subfamily.</text>
</comment>
<feature type="transmembrane region" description="Helical" evidence="20">
    <location>
        <begin position="147"/>
        <end position="169"/>
    </location>
</feature>
<dbReference type="GO" id="GO:0005886">
    <property type="term" value="C:plasma membrane"/>
    <property type="evidence" value="ECO:0007669"/>
    <property type="project" value="UniProtKB-SubCell"/>
</dbReference>
<dbReference type="Gene3D" id="3.40.50.1000">
    <property type="entry name" value="HAD superfamily/HAD-like"/>
    <property type="match status" value="1"/>
</dbReference>
<dbReference type="InterPro" id="IPR044492">
    <property type="entry name" value="P_typ_ATPase_HD_dom"/>
</dbReference>
<dbReference type="InterPro" id="IPR008250">
    <property type="entry name" value="ATPase_P-typ_transduc_dom_A_sf"/>
</dbReference>
<dbReference type="PRINTS" id="PR00119">
    <property type="entry name" value="CATATPASE"/>
</dbReference>
<dbReference type="EC" id="7.2.2.8" evidence="3"/>
<keyword evidence="16" id="KW-0406">Ion transport</keyword>
<dbReference type="SUPFAM" id="SSF81653">
    <property type="entry name" value="Calcium ATPase, transduction domain A"/>
    <property type="match status" value="1"/>
</dbReference>
<dbReference type="EMBL" id="DQ229155">
    <property type="protein sequence ID" value="ABB79953.1"/>
    <property type="molecule type" value="Genomic_DNA"/>
</dbReference>
<dbReference type="InterPro" id="IPR023214">
    <property type="entry name" value="HAD_sf"/>
</dbReference>
<evidence type="ECO:0000256" key="6">
    <source>
        <dbReference type="ARBA" id="ARBA00022475"/>
    </source>
</evidence>
<dbReference type="FunFam" id="2.70.150.10:FF:000020">
    <property type="entry name" value="Copper-exporting P-type ATPase A"/>
    <property type="match status" value="1"/>
</dbReference>
<dbReference type="NCBIfam" id="TIGR01494">
    <property type="entry name" value="ATPase_P-type"/>
    <property type="match status" value="1"/>
</dbReference>
<evidence type="ECO:0000259" key="21">
    <source>
        <dbReference type="Pfam" id="PF00122"/>
    </source>
</evidence>
<dbReference type="PANTHER" id="PTHR43520">
    <property type="entry name" value="ATP7, ISOFORM B"/>
    <property type="match status" value="1"/>
</dbReference>
<evidence type="ECO:0000256" key="19">
    <source>
        <dbReference type="ARBA" id="ARBA00033239"/>
    </source>
</evidence>
<protein>
    <recommendedName>
        <fullName evidence="4">Copper-exporting P-type ATPase</fullName>
        <ecNumber evidence="3">7.2.2.8</ecNumber>
    </recommendedName>
    <alternativeName>
        <fullName evidence="18">Copper-exporting P-type ATPase A</fullName>
    </alternativeName>
    <alternativeName>
        <fullName evidence="19">Cu(+)-exporting ATPase</fullName>
    </alternativeName>
</protein>
<evidence type="ECO:0000256" key="20">
    <source>
        <dbReference type="RuleBase" id="RU362081"/>
    </source>
</evidence>
<dbReference type="SFLD" id="SFLDF00027">
    <property type="entry name" value="p-type_atpase"/>
    <property type="match status" value="1"/>
</dbReference>
<evidence type="ECO:0000256" key="9">
    <source>
        <dbReference type="ARBA" id="ARBA00022723"/>
    </source>
</evidence>
<dbReference type="GO" id="GO:0005524">
    <property type="term" value="F:ATP binding"/>
    <property type="evidence" value="ECO:0007669"/>
    <property type="project" value="UniProtKB-UniRule"/>
</dbReference>
<evidence type="ECO:0000256" key="8">
    <source>
        <dbReference type="ARBA" id="ARBA00022692"/>
    </source>
</evidence>
<evidence type="ECO:0000256" key="5">
    <source>
        <dbReference type="ARBA" id="ARBA00022448"/>
    </source>
</evidence>
<dbReference type="InterPro" id="IPR023298">
    <property type="entry name" value="ATPase_P-typ_TM_dom_sf"/>
</dbReference>
<evidence type="ECO:0000256" key="4">
    <source>
        <dbReference type="ARBA" id="ARBA00015102"/>
    </source>
</evidence>
<keyword evidence="9 20" id="KW-0479">Metal-binding</keyword>
<dbReference type="PROSITE" id="PS00154">
    <property type="entry name" value="ATPASE_E1_E2"/>
    <property type="match status" value="1"/>
</dbReference>
<evidence type="ECO:0000256" key="10">
    <source>
        <dbReference type="ARBA" id="ARBA00022741"/>
    </source>
</evidence>